<evidence type="ECO:0000313" key="2">
    <source>
        <dbReference type="Proteomes" id="UP000189701"/>
    </source>
</evidence>
<dbReference type="AlphaFoldDB" id="A0A1U7Y574"/>
<dbReference type="CDD" id="cd22157">
    <property type="entry name" value="F-box_AtFBW1-like"/>
    <property type="match status" value="1"/>
</dbReference>
<dbReference type="InterPro" id="IPR036047">
    <property type="entry name" value="F-box-like_dom_sf"/>
</dbReference>
<sequence length="418" mass="47879">MGILHIQEEVIIDILSRLSVKSLLRFKCVSESWNTLISEPYFKKMHINIHAKNQNSQKMLISQMSHNDIFFTFYSASLSSAQLVKDIRRLDWPSSSKPLDGRVYCCCDGLFFIGIWSKFEEQPSILLLWNPSTRESIILPRHLELLPEGYIYGMGYDSTSDDYKILRIDGYDEAPDEILALKSASWRKIDETSGRMSVVTISQMELCLAFVDGAFHWLGVFPRSVVSFNISNEMYGEIPLPVIERTSYRMVEEGVSVLGGRLCFYHNDAINFNLWVMKDYSVKESWTKWFNLPSNGVDIIPIYMFPDDEVLLTYFGPEGTVYRTSNGSFGLSNKKWPLDCDDIQPITIQDGFVYTERVQLRSHRRFGEGRSDCSMRSRNRSSVCDRVGLIGEAVQSQLRGRIRIGQFGVLGKLSYAIA</sequence>
<reference evidence="2" key="1">
    <citation type="journal article" date="2013" name="Genome Biol.">
        <title>Reference genomes and transcriptomes of Nicotiana sylvestris and Nicotiana tomentosiformis.</title>
        <authorList>
            <person name="Sierro N."/>
            <person name="Battey J.N."/>
            <person name="Ouadi S."/>
            <person name="Bovet L."/>
            <person name="Goepfert S."/>
            <person name="Bakaher N."/>
            <person name="Peitsch M.C."/>
            <person name="Ivanov N.V."/>
        </authorList>
    </citation>
    <scope>NUCLEOTIDE SEQUENCE [LARGE SCALE GENOMIC DNA]</scope>
</reference>
<accession>A0A1U7Y574</accession>
<keyword evidence="2" id="KW-1185">Reference proteome</keyword>
<dbReference type="Proteomes" id="UP000189701">
    <property type="component" value="Unplaced"/>
</dbReference>
<dbReference type="SUPFAM" id="SSF81383">
    <property type="entry name" value="F-box domain"/>
    <property type="match status" value="1"/>
</dbReference>
<dbReference type="Pfam" id="PF08268">
    <property type="entry name" value="FBA_3"/>
    <property type="match status" value="1"/>
</dbReference>
<name>A0A1U7Y574_NICSY</name>
<dbReference type="SMART" id="SM00256">
    <property type="entry name" value="FBOX"/>
    <property type="match status" value="1"/>
</dbReference>
<evidence type="ECO:0000313" key="3">
    <source>
        <dbReference type="RefSeq" id="XP_009797106.1"/>
    </source>
</evidence>
<dbReference type="InterPro" id="IPR013187">
    <property type="entry name" value="F-box-assoc_dom_typ3"/>
</dbReference>
<dbReference type="NCBIfam" id="TIGR01640">
    <property type="entry name" value="F_box_assoc_1"/>
    <property type="match status" value="1"/>
</dbReference>
<proteinExistence type="predicted"/>
<dbReference type="Pfam" id="PF00646">
    <property type="entry name" value="F-box"/>
    <property type="match status" value="1"/>
</dbReference>
<gene>
    <name evidence="3" type="primary">LOC104243593</name>
</gene>
<feature type="domain" description="F-box" evidence="1">
    <location>
        <begin position="1"/>
        <end position="45"/>
    </location>
</feature>
<dbReference type="RefSeq" id="XP_009797106.1">
    <property type="nucleotide sequence ID" value="XM_009798804.1"/>
</dbReference>
<protein>
    <submittedName>
        <fullName evidence="3">F-box protein CPR30-like</fullName>
    </submittedName>
</protein>
<evidence type="ECO:0000259" key="1">
    <source>
        <dbReference type="PROSITE" id="PS50181"/>
    </source>
</evidence>
<dbReference type="OrthoDB" id="1305101at2759"/>
<dbReference type="InterPro" id="IPR001810">
    <property type="entry name" value="F-box_dom"/>
</dbReference>
<dbReference type="PROSITE" id="PS50181">
    <property type="entry name" value="FBOX"/>
    <property type="match status" value="1"/>
</dbReference>
<dbReference type="InterPro" id="IPR050796">
    <property type="entry name" value="SCF_F-box_component"/>
</dbReference>
<dbReference type="PANTHER" id="PTHR31672:SF13">
    <property type="entry name" value="F-BOX PROTEIN CPR30-LIKE"/>
    <property type="match status" value="1"/>
</dbReference>
<dbReference type="GeneID" id="104243593"/>
<reference evidence="3" key="2">
    <citation type="submission" date="2025-08" db="UniProtKB">
        <authorList>
            <consortium name="RefSeq"/>
        </authorList>
    </citation>
    <scope>IDENTIFICATION</scope>
    <source>
        <tissue evidence="3">Leaf</tissue>
    </source>
</reference>
<dbReference type="PANTHER" id="PTHR31672">
    <property type="entry name" value="BNACNNG10540D PROTEIN"/>
    <property type="match status" value="1"/>
</dbReference>
<dbReference type="KEGG" id="nsy:104243593"/>
<organism evidence="2 3">
    <name type="scientific">Nicotiana sylvestris</name>
    <name type="common">Wood tobacco</name>
    <name type="synonym">South American tobacco</name>
    <dbReference type="NCBI Taxonomy" id="4096"/>
    <lineage>
        <taxon>Eukaryota</taxon>
        <taxon>Viridiplantae</taxon>
        <taxon>Streptophyta</taxon>
        <taxon>Embryophyta</taxon>
        <taxon>Tracheophyta</taxon>
        <taxon>Spermatophyta</taxon>
        <taxon>Magnoliopsida</taxon>
        <taxon>eudicotyledons</taxon>
        <taxon>Gunneridae</taxon>
        <taxon>Pentapetalae</taxon>
        <taxon>asterids</taxon>
        <taxon>lamiids</taxon>
        <taxon>Solanales</taxon>
        <taxon>Solanaceae</taxon>
        <taxon>Nicotianoideae</taxon>
        <taxon>Nicotianeae</taxon>
        <taxon>Nicotiana</taxon>
    </lineage>
</organism>
<dbReference type="InterPro" id="IPR017451">
    <property type="entry name" value="F-box-assoc_interact_dom"/>
</dbReference>
<dbReference type="STRING" id="4096.A0A1U7Y574"/>
<dbReference type="Gene3D" id="1.20.1280.50">
    <property type="match status" value="1"/>
</dbReference>
<dbReference type="eggNOG" id="ENOG502SRK3">
    <property type="taxonomic scope" value="Eukaryota"/>
</dbReference>